<dbReference type="RefSeq" id="WP_085885207.1">
    <property type="nucleotide sequence ID" value="NZ_FWFR01000004.1"/>
</dbReference>
<proteinExistence type="inferred from homology"/>
<dbReference type="GO" id="GO:0008381">
    <property type="term" value="F:mechanosensitive monoatomic ion channel activity"/>
    <property type="evidence" value="ECO:0007669"/>
    <property type="project" value="InterPro"/>
</dbReference>
<evidence type="ECO:0000256" key="4">
    <source>
        <dbReference type="ARBA" id="ARBA00023136"/>
    </source>
</evidence>
<feature type="transmembrane region" description="Helical" evidence="5">
    <location>
        <begin position="53"/>
        <end position="79"/>
    </location>
</feature>
<dbReference type="GO" id="GO:0005886">
    <property type="term" value="C:plasma membrane"/>
    <property type="evidence" value="ECO:0007669"/>
    <property type="project" value="UniProtKB-SubCell"/>
</dbReference>
<sequence length="271" mass="29682">MSEDTPIAGIFKAPDLAMAIEILAVIAIAGLLIAAVQRALPWVGNRLQGKRRLFVLALVPVLRLLLIIGAFIIIVPLLIKPSLQNMVALFGTIGLAIGFALKDLASSLIAGIVAVGEMPYRNGDWIRIDGIYGEVRHVGMRAVQIVTPSDDVVSIPHARLWDTAIVNSNDGSPRLQCIADFYLHPMHDAAKVREALTDVALTSPYLYFDEPIAVIIHEKPWGTWYQLKAYPVDARQQFRFMTDLTVRGKAAIGRLGAAFATVPMAEIDRPR</sequence>
<comment type="similarity">
    <text evidence="5">Belongs to the MscS (TC 1.A.23) family.</text>
</comment>
<evidence type="ECO:0000256" key="3">
    <source>
        <dbReference type="ARBA" id="ARBA00022989"/>
    </source>
</evidence>
<feature type="domain" description="Mechanosensitive ion channel MscS" evidence="6">
    <location>
        <begin position="103"/>
        <end position="169"/>
    </location>
</feature>
<evidence type="ECO:0000256" key="1">
    <source>
        <dbReference type="ARBA" id="ARBA00004370"/>
    </source>
</evidence>
<feature type="transmembrane region" description="Helical" evidence="5">
    <location>
        <begin position="85"/>
        <end position="101"/>
    </location>
</feature>
<keyword evidence="5" id="KW-0813">Transport</keyword>
<dbReference type="PANTHER" id="PTHR30221">
    <property type="entry name" value="SMALL-CONDUCTANCE MECHANOSENSITIVE CHANNEL"/>
    <property type="match status" value="1"/>
</dbReference>
<dbReference type="PANTHER" id="PTHR30221:SF1">
    <property type="entry name" value="SMALL-CONDUCTANCE MECHANOSENSITIVE CHANNEL"/>
    <property type="match status" value="1"/>
</dbReference>
<keyword evidence="2 5" id="KW-0812">Transmembrane</keyword>
<accession>A0A1Y5TWK1</accession>
<dbReference type="SUPFAM" id="SSF50182">
    <property type="entry name" value="Sm-like ribonucleoproteins"/>
    <property type="match status" value="1"/>
</dbReference>
<feature type="transmembrane region" description="Helical" evidence="5">
    <location>
        <begin position="16"/>
        <end position="41"/>
    </location>
</feature>
<comment type="subcellular location">
    <subcellularLocation>
        <location evidence="5">Cell inner membrane</location>
        <topology evidence="5">Multi-pass membrane protein</topology>
    </subcellularLocation>
    <subcellularLocation>
        <location evidence="1">Membrane</location>
    </subcellularLocation>
</comment>
<dbReference type="InterPro" id="IPR010920">
    <property type="entry name" value="LSM_dom_sf"/>
</dbReference>
<dbReference type="Proteomes" id="UP000193200">
    <property type="component" value="Unassembled WGS sequence"/>
</dbReference>
<reference evidence="7 8" key="1">
    <citation type="submission" date="2017-03" db="EMBL/GenBank/DDBJ databases">
        <authorList>
            <person name="Afonso C.L."/>
            <person name="Miller P.J."/>
            <person name="Scott M.A."/>
            <person name="Spackman E."/>
            <person name="Goraichik I."/>
            <person name="Dimitrov K.M."/>
            <person name="Suarez D.L."/>
            <person name="Swayne D.E."/>
        </authorList>
    </citation>
    <scope>NUCLEOTIDE SEQUENCE [LARGE SCALE GENOMIC DNA]</scope>
    <source>
        <strain evidence="7 8">CECT 7691</strain>
    </source>
</reference>
<gene>
    <name evidence="7" type="primary">mscS_2</name>
    <name evidence="7" type="ORF">OCH7691_03863</name>
</gene>
<dbReference type="InParanoid" id="A0A1Y5TWK1"/>
<evidence type="ECO:0000313" key="8">
    <source>
        <dbReference type="Proteomes" id="UP000193200"/>
    </source>
</evidence>
<name>A0A1Y5TWK1_9PROT</name>
<evidence type="ECO:0000259" key="6">
    <source>
        <dbReference type="Pfam" id="PF00924"/>
    </source>
</evidence>
<keyword evidence="5" id="KW-0997">Cell inner membrane</keyword>
<protein>
    <recommendedName>
        <fullName evidence="5">Small-conductance mechanosensitive channel</fullName>
    </recommendedName>
</protein>
<keyword evidence="5" id="KW-0406">Ion transport</keyword>
<comment type="subunit">
    <text evidence="5">Homoheptamer.</text>
</comment>
<evidence type="ECO:0000313" key="7">
    <source>
        <dbReference type="EMBL" id="SLN75444.1"/>
    </source>
</evidence>
<dbReference type="InterPro" id="IPR023408">
    <property type="entry name" value="MscS_beta-dom_sf"/>
</dbReference>
<comment type="caution">
    <text evidence="5">Lacks conserved residue(s) required for the propagation of feature annotation.</text>
</comment>
<comment type="function">
    <text evidence="5">Mechanosensitive channel that participates in the regulation of osmotic pressure changes within the cell, opening in response to stretch forces in the membrane lipid bilayer, without the need for other proteins. Contributes to normal resistance to hypoosmotic shock. Forms an ion channel of 1.0 nanosiemens conductance with a slight preference for anions.</text>
</comment>
<dbReference type="Gene3D" id="1.10.287.1260">
    <property type="match status" value="1"/>
</dbReference>
<dbReference type="OrthoDB" id="9814206at2"/>
<evidence type="ECO:0000256" key="2">
    <source>
        <dbReference type="ARBA" id="ARBA00022692"/>
    </source>
</evidence>
<dbReference type="AlphaFoldDB" id="A0A1Y5TWK1"/>
<dbReference type="EMBL" id="FWFR01000004">
    <property type="protein sequence ID" value="SLN75444.1"/>
    <property type="molecule type" value="Genomic_DNA"/>
</dbReference>
<keyword evidence="5" id="KW-1003">Cell membrane</keyword>
<keyword evidence="5" id="KW-0407">Ion channel</keyword>
<dbReference type="InterPro" id="IPR045275">
    <property type="entry name" value="MscS_archaea/bacteria_type"/>
</dbReference>
<organism evidence="7 8">
    <name type="scientific">Oceanibacterium hippocampi</name>
    <dbReference type="NCBI Taxonomy" id="745714"/>
    <lineage>
        <taxon>Bacteria</taxon>
        <taxon>Pseudomonadati</taxon>
        <taxon>Pseudomonadota</taxon>
        <taxon>Alphaproteobacteria</taxon>
        <taxon>Sneathiellales</taxon>
        <taxon>Sneathiellaceae</taxon>
        <taxon>Oceanibacterium</taxon>
    </lineage>
</organism>
<dbReference type="Pfam" id="PF00924">
    <property type="entry name" value="MS_channel_2nd"/>
    <property type="match status" value="1"/>
</dbReference>
<keyword evidence="3 5" id="KW-1133">Transmembrane helix</keyword>
<keyword evidence="4 5" id="KW-0472">Membrane</keyword>
<keyword evidence="8" id="KW-1185">Reference proteome</keyword>
<evidence type="ECO:0000256" key="5">
    <source>
        <dbReference type="RuleBase" id="RU369025"/>
    </source>
</evidence>
<dbReference type="InterPro" id="IPR006685">
    <property type="entry name" value="MscS_channel_2nd"/>
</dbReference>
<dbReference type="Gene3D" id="2.30.30.60">
    <property type="match status" value="1"/>
</dbReference>